<evidence type="ECO:0000313" key="3">
    <source>
        <dbReference type="Proteomes" id="UP000229338"/>
    </source>
</evidence>
<accession>A0A0H4ITH2</accession>
<evidence type="ECO:0000256" key="1">
    <source>
        <dbReference type="SAM" id="MobiDB-lite"/>
    </source>
</evidence>
<feature type="compositionally biased region" description="Polar residues" evidence="1">
    <location>
        <begin position="13"/>
        <end position="27"/>
    </location>
</feature>
<evidence type="ECO:0000313" key="2">
    <source>
        <dbReference type="EMBL" id="AKO62340.1"/>
    </source>
</evidence>
<feature type="region of interest" description="Disordered" evidence="1">
    <location>
        <begin position="1"/>
        <end position="40"/>
    </location>
</feature>
<dbReference type="Proteomes" id="UP000229338">
    <property type="component" value="Segment"/>
</dbReference>
<organism evidence="2 3">
    <name type="scientific">Mycobacterium phage Phamished</name>
    <dbReference type="NCBI Taxonomy" id="1673885"/>
    <lineage>
        <taxon>Viruses</taxon>
        <taxon>Duplodnaviria</taxon>
        <taxon>Heunggongvirae</taxon>
        <taxon>Uroviricota</taxon>
        <taxon>Caudoviricetes</taxon>
        <taxon>Bclasvirinae</taxon>
        <taxon>Pegunavirus</taxon>
        <taxon>Pegunavirus soto</taxon>
    </lineage>
</organism>
<sequence>MNAGSRGDPRPRQPTTTERNRTMTAKSTPDHPGITEARDA</sequence>
<protein>
    <submittedName>
        <fullName evidence="2">Uncharacterized protein</fullName>
    </submittedName>
</protein>
<proteinExistence type="predicted"/>
<reference evidence="3" key="1">
    <citation type="submission" date="2015-05" db="EMBL/GenBank/DDBJ databases">
        <authorList>
            <person name="Brantley S.J."/>
            <person name="Agesen A.E."/>
            <person name="Titchen B.M."/>
            <person name="DeCurzio J.M."/>
            <person name="Palmucci J.R."/>
            <person name="Katsanos I.J."/>
            <person name="Rivera S.N."/>
            <person name="Strine M.S."/>
            <person name="Giannini J.A."/>
            <person name="Burton E.A."/>
            <person name="Weisensee R.A."/>
            <person name="Murray A.V."/>
            <person name="Wigmore R.M."/>
            <person name="Richman A.P."/>
            <person name="Brown C.L."/>
            <person name="Krukonis G.P."/>
            <person name="Delesalle V.A."/>
            <person name="Bradley K.W."/>
            <person name="Asai D.J."/>
            <person name="Bowman C.A."/>
            <person name="Russell D.A."/>
            <person name="Pope W.H."/>
            <person name="Jacobs-Sera D."/>
            <person name="Hendrix R.W."/>
            <person name="Hatfull G.F."/>
        </authorList>
    </citation>
    <scope>NUCLEOTIDE SEQUENCE [LARGE SCALE GENOMIC DNA]</scope>
</reference>
<dbReference type="EMBL" id="KR816508">
    <property type="protein sequence ID" value="AKO62340.1"/>
    <property type="molecule type" value="Genomic_DNA"/>
</dbReference>
<gene>
    <name evidence="2" type="ORF">PBI_PHAMISHED_64</name>
</gene>
<name>A0A0H4ITH2_9CAUD</name>